<sequence>MASLIGIELVDDEQHSLENPKLVRNAVAPESNHMRPSVPYDPNFRFIPIPLPPDRPKSKENRHTVIHMPDESSDEPDSYVRYDSSSGRADTSGIDAYWNRPHPENFIPPPPYWPPVSYVPHPPPEHVEAVRYQPPVKEPAAQKEDEVLIHLRKSLKTPDLVTNAVAPESNCRRPSVPYDPNFQFIPIPLPPDRPKSKENRHMVIHMPDESSDEPDSYVRYDSSSGRADTSGIDAYWNRPPPENFIPPPPYWPPVSYVPHPPPEHVEAVRYQPPVKEPAAQKEDEVLIHLRKSLKTPDLVTNAVAPESNCRRPSVPYDPNFQFIPIPLPPDHPKSKENRHMVIHMPDESNDEPDSYVRYDSSSGRADTSGIEAYWNRPPPKNFIPPPPYWPPVSYVPPPPPEHVEAVRYQPPVKEPAAQKEDEALIHLRKSLETSDLVTNAVAPESNCRRPSVPYDPNFQFIPIPLPPDRTKSKENRHTVIHMPDESNDEPDSYVRYDSSSERADTSGIEAYWNRPPPKNFIPPPPDLPPVSYVPPTPPKHVEAVRYQPQVKEPAAQKEDEVLIHLRKSLETSDLVTNAVAPESNCRRPSVPYDPNFQFIPIPLPPDHTKSKENRHTVIHMPDESNDEPDSYVRYDSSSGRADTSGIEAYWNRPPPKNFIPPPPDFPPVSYVPPTPPKHVEAYRYEPTVKTPSAQTGDKDLITAHPDYGTTSLGVQHELDSMREKVTKLSQLIQLEQMKNFDLRQRITKLEAEKDEIRKAYQTAPRAYQNGEVGPVNIRLGDENHLKIRRSIQIKHLPFPFTKPLIEEIVENEESAASVSDSNNKRESIPNKLSPETPVVEEEPTVAENYTATITNKKNNEKLGSKTKEEPPAELAKPDDASKVTDDHVEQQSVNYHFSLNCRAAVRAVSSCLKN</sequence>
<dbReference type="EMBL" id="JAOYFB010000040">
    <property type="protein sequence ID" value="KAK4036444.1"/>
    <property type="molecule type" value="Genomic_DNA"/>
</dbReference>
<dbReference type="PANTHER" id="PTHR45691:SF6">
    <property type="entry name" value="PROTEIN DIAPHANOUS"/>
    <property type="match status" value="1"/>
</dbReference>
<dbReference type="Proteomes" id="UP001234178">
    <property type="component" value="Unassembled WGS sequence"/>
</dbReference>
<accession>A0ABR0B417</accession>
<feature type="region of interest" description="Disordered" evidence="2">
    <location>
        <begin position="813"/>
        <end position="887"/>
    </location>
</feature>
<reference evidence="3 4" key="1">
    <citation type="journal article" date="2023" name="Nucleic Acids Res.">
        <title>The hologenome of Daphnia magna reveals possible DNA methylation and microbiome-mediated evolution of the host genome.</title>
        <authorList>
            <person name="Chaturvedi A."/>
            <person name="Li X."/>
            <person name="Dhandapani V."/>
            <person name="Marshall H."/>
            <person name="Kissane S."/>
            <person name="Cuenca-Cambronero M."/>
            <person name="Asole G."/>
            <person name="Calvet F."/>
            <person name="Ruiz-Romero M."/>
            <person name="Marangio P."/>
            <person name="Guigo R."/>
            <person name="Rago D."/>
            <person name="Mirbahai L."/>
            <person name="Eastwood N."/>
            <person name="Colbourne J.K."/>
            <person name="Zhou J."/>
            <person name="Mallon E."/>
            <person name="Orsini L."/>
        </authorList>
    </citation>
    <scope>NUCLEOTIDE SEQUENCE [LARGE SCALE GENOMIC DNA]</scope>
    <source>
        <strain evidence="3">LRV0_1</strain>
    </source>
</reference>
<dbReference type="InterPro" id="IPR051412">
    <property type="entry name" value="Formin_Homology_Diaphanous_sf"/>
</dbReference>
<protein>
    <submittedName>
        <fullName evidence="3">Uncharacterized protein</fullName>
    </submittedName>
</protein>
<feature type="region of interest" description="Disordered" evidence="2">
    <location>
        <begin position="66"/>
        <end position="88"/>
    </location>
</feature>
<comment type="caution">
    <text evidence="3">The sequence shown here is derived from an EMBL/GenBank/DDBJ whole genome shotgun (WGS) entry which is preliminary data.</text>
</comment>
<feature type="region of interest" description="Disordered" evidence="2">
    <location>
        <begin position="207"/>
        <end position="235"/>
    </location>
</feature>
<gene>
    <name evidence="3" type="ORF">OUZ56_028499</name>
</gene>
<keyword evidence="4" id="KW-1185">Reference proteome</keyword>
<feature type="compositionally biased region" description="Polar residues" evidence="2">
    <location>
        <begin position="847"/>
        <end position="856"/>
    </location>
</feature>
<organism evidence="3 4">
    <name type="scientific">Daphnia magna</name>
    <dbReference type="NCBI Taxonomy" id="35525"/>
    <lineage>
        <taxon>Eukaryota</taxon>
        <taxon>Metazoa</taxon>
        <taxon>Ecdysozoa</taxon>
        <taxon>Arthropoda</taxon>
        <taxon>Crustacea</taxon>
        <taxon>Branchiopoda</taxon>
        <taxon>Diplostraca</taxon>
        <taxon>Cladocera</taxon>
        <taxon>Anomopoda</taxon>
        <taxon>Daphniidae</taxon>
        <taxon>Daphnia</taxon>
    </lineage>
</organism>
<evidence type="ECO:0000256" key="2">
    <source>
        <dbReference type="SAM" id="MobiDB-lite"/>
    </source>
</evidence>
<dbReference type="PANTHER" id="PTHR45691">
    <property type="entry name" value="PROTEIN DIAPHANOUS"/>
    <property type="match status" value="1"/>
</dbReference>
<keyword evidence="1" id="KW-0175">Coiled coil</keyword>
<feature type="coiled-coil region" evidence="1">
    <location>
        <begin position="732"/>
        <end position="759"/>
    </location>
</feature>
<evidence type="ECO:0000313" key="4">
    <source>
        <dbReference type="Proteomes" id="UP001234178"/>
    </source>
</evidence>
<proteinExistence type="predicted"/>
<feature type="region of interest" description="Disordered" evidence="2">
    <location>
        <begin position="619"/>
        <end position="640"/>
    </location>
</feature>
<feature type="compositionally biased region" description="Basic and acidic residues" evidence="2">
    <location>
        <begin position="857"/>
        <end position="887"/>
    </location>
</feature>
<evidence type="ECO:0000256" key="1">
    <source>
        <dbReference type="SAM" id="Coils"/>
    </source>
</evidence>
<evidence type="ECO:0000313" key="3">
    <source>
        <dbReference type="EMBL" id="KAK4036444.1"/>
    </source>
</evidence>
<name>A0ABR0B417_9CRUS</name>